<geneLocation type="plasmid" evidence="2">
    <name>p1</name>
</geneLocation>
<name>A0AAU8BUP1_9VIBR</name>
<dbReference type="GO" id="GO:0005524">
    <property type="term" value="F:ATP binding"/>
    <property type="evidence" value="ECO:0007669"/>
    <property type="project" value="InterPro"/>
</dbReference>
<proteinExistence type="predicted"/>
<reference evidence="2" key="1">
    <citation type="submission" date="2023-01" db="EMBL/GenBank/DDBJ databases">
        <title>Vibrio sp. CB1-14 genome sequencing.</title>
        <authorList>
            <person name="Otstavnykh N."/>
            <person name="Isaeva M."/>
            <person name="Meleshko D."/>
        </authorList>
    </citation>
    <scope>NUCLEOTIDE SEQUENCE</scope>
    <source>
        <strain evidence="2">CB1-14</strain>
        <plasmid evidence="2">p1</plasmid>
    </source>
</reference>
<dbReference type="InterPro" id="IPR011704">
    <property type="entry name" value="ATPase_dyneun-rel_AAA"/>
</dbReference>
<keyword evidence="2" id="KW-0614">Plasmid</keyword>
<dbReference type="RefSeq" id="WP_353500376.1">
    <property type="nucleotide sequence ID" value="NZ_CP115922.1"/>
</dbReference>
<dbReference type="Pfam" id="PF07728">
    <property type="entry name" value="AAA_5"/>
    <property type="match status" value="1"/>
</dbReference>
<dbReference type="KEGG" id="vck:PG915_24175"/>
<dbReference type="EMBL" id="CP115922">
    <property type="protein sequence ID" value="XCD19258.1"/>
    <property type="molecule type" value="Genomic_DNA"/>
</dbReference>
<organism evidence="2">
    <name type="scientific">Vibrio chaetopteri</name>
    <dbReference type="NCBI Taxonomy" id="3016528"/>
    <lineage>
        <taxon>Bacteria</taxon>
        <taxon>Pseudomonadati</taxon>
        <taxon>Pseudomonadota</taxon>
        <taxon>Gammaproteobacteria</taxon>
        <taxon>Vibrionales</taxon>
        <taxon>Vibrionaceae</taxon>
        <taxon>Vibrio</taxon>
    </lineage>
</organism>
<gene>
    <name evidence="2" type="ORF">PG915_24175</name>
</gene>
<dbReference type="SUPFAM" id="SSF52540">
    <property type="entry name" value="P-loop containing nucleoside triphosphate hydrolases"/>
    <property type="match status" value="1"/>
</dbReference>
<evidence type="ECO:0000313" key="2">
    <source>
        <dbReference type="EMBL" id="XCD19258.1"/>
    </source>
</evidence>
<dbReference type="Gene3D" id="2.20.140.10">
    <property type="entry name" value="WGR domain"/>
    <property type="match status" value="1"/>
</dbReference>
<dbReference type="Gene3D" id="3.40.50.300">
    <property type="entry name" value="P-loop containing nucleotide triphosphate hydrolases"/>
    <property type="match status" value="1"/>
</dbReference>
<dbReference type="GO" id="GO:0016887">
    <property type="term" value="F:ATP hydrolysis activity"/>
    <property type="evidence" value="ECO:0007669"/>
    <property type="project" value="InterPro"/>
</dbReference>
<protein>
    <submittedName>
        <fullName evidence="2">AAA family ATPase</fullName>
    </submittedName>
</protein>
<accession>A0AAU8BUP1</accession>
<dbReference type="InterPro" id="IPR027417">
    <property type="entry name" value="P-loop_NTPase"/>
</dbReference>
<dbReference type="AlphaFoldDB" id="A0AAU8BUP1"/>
<evidence type="ECO:0000259" key="1">
    <source>
        <dbReference type="Pfam" id="PF07728"/>
    </source>
</evidence>
<sequence length="465" mass="51973">MTMQVDQAAGTTTPAENTVDYDEMERVYARDIFKGIISPNNSIVIERPKHRCAGVPTGSPTYIPDLEILKNALMWFCSPMRPAFFHGYGPTGSGKTEFWTWFCDKMNWPLAIVSVNPSLRPEAMQGRWVLKDGETIYVLGPVAHCMKHGGVVLLDEADTGSKDFIAKLHLPSEMGKSWLIEDTGETITPHKNYRFVTLGNTAGCGDISGLYPATQRWSTPFRNRAYLVPFDYLKPADEEKAIYLAFPHLKKGHRHSVKLLLKFANAMRDAMLGSDRKGQQKSSISVAFSTRALMKWVYYICCYGKQPPRLTLDLCFLNGVTAKEKADIEIVLNQVFNSADGHFLDEPFGWYDDLKTKQRSGAPSANGSSQQGSDEVDVSSFVFEMYRFTDSSSDKVWGWVVEDGTLYTVAGATKAAKLRLYTKVLGSNQEAQKEASKRLKSKQQAGYSYTENKVFTNDQILNSGA</sequence>
<feature type="domain" description="ATPase dynein-related AAA" evidence="1">
    <location>
        <begin position="89"/>
        <end position="216"/>
    </location>
</feature>